<evidence type="ECO:0000256" key="4">
    <source>
        <dbReference type="ARBA" id="ARBA00022574"/>
    </source>
</evidence>
<feature type="transmembrane region" description="Helical" evidence="12">
    <location>
        <begin position="1024"/>
        <end position="1045"/>
    </location>
</feature>
<evidence type="ECO:0000256" key="6">
    <source>
        <dbReference type="ARBA" id="ARBA00022737"/>
    </source>
</evidence>
<keyword evidence="3" id="KW-0963">Cytoplasm</keyword>
<gene>
    <name evidence="14" type="ORF">KQX54_010710</name>
</gene>
<dbReference type="PANTHER" id="PTHR12442">
    <property type="entry name" value="DYNEIN INTERMEDIATE CHAIN"/>
    <property type="match status" value="1"/>
</dbReference>
<evidence type="ECO:0000256" key="9">
    <source>
        <dbReference type="PROSITE-ProRule" id="PRU00581"/>
    </source>
</evidence>
<dbReference type="GO" id="GO:0045503">
    <property type="term" value="F:dynein light chain binding"/>
    <property type="evidence" value="ECO:0007669"/>
    <property type="project" value="TreeGrafter"/>
</dbReference>
<evidence type="ECO:0000256" key="1">
    <source>
        <dbReference type="ARBA" id="ARBA00004141"/>
    </source>
</evidence>
<dbReference type="InterPro" id="IPR036322">
    <property type="entry name" value="WD40_repeat_dom_sf"/>
</dbReference>
<feature type="transmembrane region" description="Helical" evidence="12">
    <location>
        <begin position="1098"/>
        <end position="1119"/>
    </location>
</feature>
<dbReference type="AlphaFoldDB" id="A0AAV7IS15"/>
<keyword evidence="10" id="KW-0175">Coiled coil</keyword>
<dbReference type="EMBL" id="JAHXZJ010000001">
    <property type="protein sequence ID" value="KAH0567558.1"/>
    <property type="molecule type" value="Genomic_DNA"/>
</dbReference>
<dbReference type="GO" id="GO:0060294">
    <property type="term" value="P:cilium movement involved in cell motility"/>
    <property type="evidence" value="ECO:0007669"/>
    <property type="project" value="TreeGrafter"/>
</dbReference>
<dbReference type="GO" id="GO:0036159">
    <property type="term" value="P:inner dynein arm assembly"/>
    <property type="evidence" value="ECO:0007669"/>
    <property type="project" value="TreeGrafter"/>
</dbReference>
<protein>
    <recommendedName>
        <fullName evidence="13">MARVEL domain-containing protein</fullName>
    </recommendedName>
</protein>
<keyword evidence="6" id="KW-0677">Repeat</keyword>
<dbReference type="InterPro" id="IPR001680">
    <property type="entry name" value="WD40_rpt"/>
</dbReference>
<dbReference type="SMART" id="SM00320">
    <property type="entry name" value="WD40"/>
    <property type="match status" value="2"/>
</dbReference>
<dbReference type="Pfam" id="PF01284">
    <property type="entry name" value="MARVEL"/>
    <property type="match status" value="1"/>
</dbReference>
<evidence type="ECO:0000313" key="15">
    <source>
        <dbReference type="Proteomes" id="UP000826195"/>
    </source>
</evidence>
<sequence>MNLSWLPDQNIFDAESVFKVELPLETQRKLGCKAAEDVFLEYPWAYVTREELVMQSRENNSGLECCRDKIGEYKPQWVLVGYASSELTSNSFVVCLSEETRDSIIRRNREITRKIREKVYLMITKTSRCVDASSEENKIENINSKKDGDSSRPFFEVELCFNSSTRRRARKLTDRNSGDARDGAIDLLPDSRVYNNIFMRQISKAVNTTLESCDKSVQSYLGYPKNKWTQCGESKDQVESSKEEDQEPEGKTEKQMSVEESSPTGLSEAMTITEERDAADNVELQEPLLEIVFPEHLRDLVDYVRYNSKINIISDDIEALLSISYTESESFNEFNFDKAFCYLINLDVTKGKVISDVSWHPSRVGLVAISYVSNPRCDLAEISDDPTKLNKSNDSTADGVSSFSRTCALVWSLDEPLKPKLILDDPREILTISFCPYKANILVGGAENGQLIFWDLDNAHSNTEDVFKDYYSDSITQVIVSSASSDPSKSHLQAIRGIRWLPPECKITDNGMLEKTAESSSFQLMTISEDGSVGVWDLLWQPNLPSNLAAKNLKSLVKAAMSLTDDLERLDGVFSPYYRLHVQLPKEAFNLTVLDCCLPSLEAFRSEETVVKFWVGTAQGQVLECTWYGQEFEVTGEENCQILNTACVHDGPVIRIIRSDHIEEVLLSIGGRIFAIWHQDFVKRPVIWRKGKFRYTAGCWSHTPGVFIIARHDGDLECWDLYRKTGQPVHVETISGKLVTGLFRAPCVCDSRLPVQLVGKEEREEEIVNSEFIGICDYNGSFRVTSSPCRGKENYRARVDWFRKFVCREVERKKEFHGWQEDYLANDKKAIDRKAARATLEAKRRHEEARDKFLKEQEELARIKAEKKALKVKKSRESIRKAENIEVMKNTLLEKKGFDPRKLDKLRYPLVKQEEEKTARMDKASEKVADKDTYLKHALAVEFPEIESSGKSRAVKTTTPVQEEPDKVIDELIDRHMSNYLLISGEAEKRLREFSGGPKFDWNAGLGIICMACASPVYNSAASWFLFVATASFIITLAWVFVYLLSLREALTIRIHWILTELLNTGIITILYTIAFIVQLAVWSSYTNSQWSPKSSNIAAGVFGIFNTIAYAAGTYFLYVEHKSNNSHGDIDRILKEDSTDFWGVGPKHFTTQLGLESERSIIMSHTVTMRTATVTTTTSSIIINTGYLKTYRGVLKLLELEVIYHAVAFALLLAASLNLMVRVTDRYSRQSEYELLLGASICGLVNCCLYFFSTIIALRMYRGL</sequence>
<dbReference type="InterPro" id="IPR008253">
    <property type="entry name" value="Marvel"/>
</dbReference>
<keyword evidence="5 9" id="KW-0812">Transmembrane</keyword>
<evidence type="ECO:0000256" key="5">
    <source>
        <dbReference type="ARBA" id="ARBA00022692"/>
    </source>
</evidence>
<feature type="transmembrane region" description="Helical" evidence="12">
    <location>
        <begin position="1203"/>
        <end position="1224"/>
    </location>
</feature>
<dbReference type="Gene3D" id="2.130.10.10">
    <property type="entry name" value="YVTN repeat-like/Quinoprotein amine dehydrogenase"/>
    <property type="match status" value="1"/>
</dbReference>
<comment type="caution">
    <text evidence="14">The sequence shown here is derived from an EMBL/GenBank/DDBJ whole genome shotgun (WGS) entry which is preliminary data.</text>
</comment>
<evidence type="ECO:0000256" key="11">
    <source>
        <dbReference type="SAM" id="MobiDB-lite"/>
    </source>
</evidence>
<evidence type="ECO:0000256" key="12">
    <source>
        <dbReference type="SAM" id="Phobius"/>
    </source>
</evidence>
<evidence type="ECO:0000256" key="2">
    <source>
        <dbReference type="ARBA" id="ARBA00004496"/>
    </source>
</evidence>
<evidence type="ECO:0000256" key="10">
    <source>
        <dbReference type="SAM" id="Coils"/>
    </source>
</evidence>
<feature type="transmembrane region" description="Helical" evidence="12">
    <location>
        <begin position="1057"/>
        <end position="1078"/>
    </location>
</feature>
<dbReference type="GO" id="GO:0016020">
    <property type="term" value="C:membrane"/>
    <property type="evidence" value="ECO:0007669"/>
    <property type="project" value="UniProtKB-SubCell"/>
</dbReference>
<proteinExistence type="predicted"/>
<evidence type="ECO:0000256" key="8">
    <source>
        <dbReference type="ARBA" id="ARBA00023136"/>
    </source>
</evidence>
<dbReference type="PROSITE" id="PS51225">
    <property type="entry name" value="MARVEL"/>
    <property type="match status" value="1"/>
</dbReference>
<feature type="compositionally biased region" description="Basic and acidic residues" evidence="11">
    <location>
        <begin position="233"/>
        <end position="257"/>
    </location>
</feature>
<evidence type="ECO:0000256" key="3">
    <source>
        <dbReference type="ARBA" id="ARBA00022490"/>
    </source>
</evidence>
<keyword evidence="7 12" id="KW-1133">Transmembrane helix</keyword>
<dbReference type="GO" id="GO:0045504">
    <property type="term" value="F:dynein heavy chain binding"/>
    <property type="evidence" value="ECO:0007669"/>
    <property type="project" value="TreeGrafter"/>
</dbReference>
<dbReference type="SUPFAM" id="SSF50978">
    <property type="entry name" value="WD40 repeat-like"/>
    <property type="match status" value="1"/>
</dbReference>
<evidence type="ECO:0000256" key="7">
    <source>
        <dbReference type="ARBA" id="ARBA00022989"/>
    </source>
</evidence>
<keyword evidence="15" id="KW-1185">Reference proteome</keyword>
<dbReference type="GO" id="GO:0036156">
    <property type="term" value="C:inner dynein arm"/>
    <property type="evidence" value="ECO:0007669"/>
    <property type="project" value="TreeGrafter"/>
</dbReference>
<feature type="domain" description="MARVEL" evidence="13">
    <location>
        <begin position="990"/>
        <end position="1123"/>
    </location>
</feature>
<dbReference type="InterPro" id="IPR015943">
    <property type="entry name" value="WD40/YVTN_repeat-like_dom_sf"/>
</dbReference>
<accession>A0AAV7IS15</accession>
<evidence type="ECO:0000313" key="14">
    <source>
        <dbReference type="EMBL" id="KAH0567558.1"/>
    </source>
</evidence>
<evidence type="ECO:0000259" key="13">
    <source>
        <dbReference type="PROSITE" id="PS51225"/>
    </source>
</evidence>
<keyword evidence="8 9" id="KW-0472">Membrane</keyword>
<dbReference type="Proteomes" id="UP000826195">
    <property type="component" value="Unassembled WGS sequence"/>
</dbReference>
<dbReference type="PANTHER" id="PTHR12442:SF5">
    <property type="entry name" value="DYNEIN AXONEMAL INTERMEDIATE CHAIN 3"/>
    <property type="match status" value="1"/>
</dbReference>
<comment type="subcellular location">
    <subcellularLocation>
        <location evidence="2">Cytoplasm</location>
    </subcellularLocation>
    <subcellularLocation>
        <location evidence="1">Membrane</location>
        <topology evidence="1">Multi-pass membrane protein</topology>
    </subcellularLocation>
</comment>
<feature type="transmembrane region" description="Helical" evidence="12">
    <location>
        <begin position="1236"/>
        <end position="1259"/>
    </location>
</feature>
<feature type="region of interest" description="Disordered" evidence="11">
    <location>
        <begin position="230"/>
        <end position="266"/>
    </location>
</feature>
<dbReference type="InterPro" id="IPR050687">
    <property type="entry name" value="Dynein_IC"/>
</dbReference>
<keyword evidence="4" id="KW-0853">WD repeat</keyword>
<feature type="coiled-coil region" evidence="10">
    <location>
        <begin position="846"/>
        <end position="873"/>
    </location>
</feature>
<name>A0AAV7IS15_COTGL</name>
<organism evidence="14 15">
    <name type="scientific">Cotesia glomerata</name>
    <name type="common">Lepidopteran parasitic wasp</name>
    <name type="synonym">Apanteles glomeratus</name>
    <dbReference type="NCBI Taxonomy" id="32391"/>
    <lineage>
        <taxon>Eukaryota</taxon>
        <taxon>Metazoa</taxon>
        <taxon>Ecdysozoa</taxon>
        <taxon>Arthropoda</taxon>
        <taxon>Hexapoda</taxon>
        <taxon>Insecta</taxon>
        <taxon>Pterygota</taxon>
        <taxon>Neoptera</taxon>
        <taxon>Endopterygota</taxon>
        <taxon>Hymenoptera</taxon>
        <taxon>Apocrita</taxon>
        <taxon>Ichneumonoidea</taxon>
        <taxon>Braconidae</taxon>
        <taxon>Microgastrinae</taxon>
        <taxon>Cotesia</taxon>
    </lineage>
</organism>
<reference evidence="14 15" key="1">
    <citation type="journal article" date="2021" name="J. Hered.">
        <title>A chromosome-level genome assembly of the parasitoid wasp, Cotesia glomerata (Hymenoptera: Braconidae).</title>
        <authorList>
            <person name="Pinto B.J."/>
            <person name="Weis J.J."/>
            <person name="Gamble T."/>
            <person name="Ode P.J."/>
            <person name="Paul R."/>
            <person name="Zaspel J.M."/>
        </authorList>
    </citation>
    <scope>NUCLEOTIDE SEQUENCE [LARGE SCALE GENOMIC DNA]</scope>
    <source>
        <strain evidence="14">CgM1</strain>
    </source>
</reference>